<dbReference type="AlphaFoldDB" id="A0A1T4PUP6"/>
<name>A0A1T4PUP6_9HYPH</name>
<dbReference type="Proteomes" id="UP000190135">
    <property type="component" value="Unassembled WGS sequence"/>
</dbReference>
<sequence length="94" mass="9903">MPAGGSMLRLTPPVVVTVTTPGVPPGFFELRLCIVELAVIVPLELTTVSVHAAPTVPLKVIVPVAANAEDEKRDAATARCADTDLSKNYSAEYE</sequence>
<accession>A0A1T4PUP6</accession>
<organism evidence="1 2">
    <name type="scientific">Consotaella salsifontis</name>
    <dbReference type="NCBI Taxonomy" id="1365950"/>
    <lineage>
        <taxon>Bacteria</taxon>
        <taxon>Pseudomonadati</taxon>
        <taxon>Pseudomonadota</taxon>
        <taxon>Alphaproteobacteria</taxon>
        <taxon>Hyphomicrobiales</taxon>
        <taxon>Aurantimonadaceae</taxon>
        <taxon>Consotaella</taxon>
    </lineage>
</organism>
<reference evidence="1 2" key="1">
    <citation type="submission" date="2017-02" db="EMBL/GenBank/DDBJ databases">
        <authorList>
            <person name="Peterson S.W."/>
        </authorList>
    </citation>
    <scope>NUCLEOTIDE SEQUENCE [LARGE SCALE GENOMIC DNA]</scope>
    <source>
        <strain evidence="1 2">USBA 369</strain>
    </source>
</reference>
<evidence type="ECO:0000313" key="1">
    <source>
        <dbReference type="EMBL" id="SJZ95066.1"/>
    </source>
</evidence>
<proteinExistence type="predicted"/>
<dbReference type="EMBL" id="FUXL01000004">
    <property type="protein sequence ID" value="SJZ95066.1"/>
    <property type="molecule type" value="Genomic_DNA"/>
</dbReference>
<evidence type="ECO:0000313" key="2">
    <source>
        <dbReference type="Proteomes" id="UP000190135"/>
    </source>
</evidence>
<protein>
    <submittedName>
        <fullName evidence="1">Uncharacterized protein</fullName>
    </submittedName>
</protein>
<gene>
    <name evidence="1" type="ORF">SAMN05428963_104161</name>
</gene>
<keyword evidence="2" id="KW-1185">Reference proteome</keyword>